<evidence type="ECO:0000313" key="7">
    <source>
        <dbReference type="Proteomes" id="UP000006813"/>
    </source>
</evidence>
<sequence>MGMSFGLESGKCSLEDLHWLNQLVPKALESYITDVSTGPSWLNQGLLLNSAQSASNLDLTTGATLPQPSVNQGFCLDAEVALATGQFLAPNSHQSSSAVSRCSESRGETPCSFHGEDQEDEEEDSSSPE</sequence>
<protein>
    <submittedName>
        <fullName evidence="6">Transcription factor Dp-2</fullName>
    </submittedName>
</protein>
<evidence type="ECO:0000313" key="6">
    <source>
        <dbReference type="EMBL" id="EHB08473.1"/>
    </source>
</evidence>
<keyword evidence="4" id="KW-0804">Transcription</keyword>
<dbReference type="Proteomes" id="UP000006813">
    <property type="component" value="Unassembled WGS sequence"/>
</dbReference>
<evidence type="ECO:0000256" key="1">
    <source>
        <dbReference type="ARBA" id="ARBA00010940"/>
    </source>
</evidence>
<evidence type="ECO:0000256" key="2">
    <source>
        <dbReference type="ARBA" id="ARBA00023015"/>
    </source>
</evidence>
<name>G5BGR2_HETGA</name>
<dbReference type="AlphaFoldDB" id="G5BGR2"/>
<reference evidence="6 7" key="1">
    <citation type="journal article" date="2011" name="Nature">
        <title>Genome sequencing reveals insights into physiology and longevity of the naked mole rat.</title>
        <authorList>
            <person name="Kim E.B."/>
            <person name="Fang X."/>
            <person name="Fushan A.A."/>
            <person name="Huang Z."/>
            <person name="Lobanov A.V."/>
            <person name="Han L."/>
            <person name="Marino S.M."/>
            <person name="Sun X."/>
            <person name="Turanov A.A."/>
            <person name="Yang P."/>
            <person name="Yim S.H."/>
            <person name="Zhao X."/>
            <person name="Kasaikina M.V."/>
            <person name="Stoletzki N."/>
            <person name="Peng C."/>
            <person name="Polak P."/>
            <person name="Xiong Z."/>
            <person name="Kiezun A."/>
            <person name="Zhu Y."/>
            <person name="Chen Y."/>
            <person name="Kryukov G.V."/>
            <person name="Zhang Q."/>
            <person name="Peshkin L."/>
            <person name="Yang L."/>
            <person name="Bronson R.T."/>
            <person name="Buffenstein R."/>
            <person name="Wang B."/>
            <person name="Han C."/>
            <person name="Li Q."/>
            <person name="Chen L."/>
            <person name="Zhao W."/>
            <person name="Sunyaev S.R."/>
            <person name="Park T.J."/>
            <person name="Zhang G."/>
            <person name="Wang J."/>
            <person name="Gladyshev V.N."/>
        </authorList>
    </citation>
    <scope>NUCLEOTIDE SEQUENCE [LARGE SCALE GENOMIC DNA]</scope>
</reference>
<dbReference type="SUPFAM" id="SSF144074">
    <property type="entry name" value="E2F-DP heterodimerization region"/>
    <property type="match status" value="1"/>
</dbReference>
<dbReference type="STRING" id="10181.G5BGR2"/>
<accession>G5BGR2</accession>
<keyword evidence="3" id="KW-0238">DNA-binding</keyword>
<evidence type="ECO:0000256" key="5">
    <source>
        <dbReference type="SAM" id="MobiDB-lite"/>
    </source>
</evidence>
<dbReference type="InParanoid" id="G5BGR2"/>
<keyword evidence="2" id="KW-0805">Transcription regulation</keyword>
<dbReference type="GO" id="GO:0003677">
    <property type="term" value="F:DNA binding"/>
    <property type="evidence" value="ECO:0007669"/>
    <property type="project" value="UniProtKB-KW"/>
</dbReference>
<comment type="similarity">
    <text evidence="1">Belongs to the E2F/DP family.</text>
</comment>
<dbReference type="InterPro" id="IPR037241">
    <property type="entry name" value="E2F-DP_heterodim"/>
</dbReference>
<dbReference type="EMBL" id="JH170216">
    <property type="protein sequence ID" value="EHB08473.1"/>
    <property type="molecule type" value="Genomic_DNA"/>
</dbReference>
<feature type="compositionally biased region" description="Acidic residues" evidence="5">
    <location>
        <begin position="117"/>
        <end position="129"/>
    </location>
</feature>
<gene>
    <name evidence="6" type="ORF">GW7_19608</name>
</gene>
<feature type="region of interest" description="Disordered" evidence="5">
    <location>
        <begin position="90"/>
        <end position="129"/>
    </location>
</feature>
<organism evidence="6 7">
    <name type="scientific">Heterocephalus glaber</name>
    <name type="common">Naked mole rat</name>
    <dbReference type="NCBI Taxonomy" id="10181"/>
    <lineage>
        <taxon>Eukaryota</taxon>
        <taxon>Metazoa</taxon>
        <taxon>Chordata</taxon>
        <taxon>Craniata</taxon>
        <taxon>Vertebrata</taxon>
        <taxon>Euteleostomi</taxon>
        <taxon>Mammalia</taxon>
        <taxon>Eutheria</taxon>
        <taxon>Euarchontoglires</taxon>
        <taxon>Glires</taxon>
        <taxon>Rodentia</taxon>
        <taxon>Hystricomorpha</taxon>
        <taxon>Bathyergidae</taxon>
        <taxon>Heterocephalus</taxon>
    </lineage>
</organism>
<evidence type="ECO:0000256" key="3">
    <source>
        <dbReference type="ARBA" id="ARBA00023125"/>
    </source>
</evidence>
<proteinExistence type="inferred from homology"/>
<evidence type="ECO:0000256" key="4">
    <source>
        <dbReference type="ARBA" id="ARBA00023163"/>
    </source>
</evidence>